<comment type="caution">
    <text evidence="2">The sequence shown here is derived from an EMBL/GenBank/DDBJ whole genome shotgun (WGS) entry which is preliminary data.</text>
</comment>
<proteinExistence type="predicted"/>
<accession>A0ABT8A4P0</accession>
<keyword evidence="1" id="KW-1133">Transmembrane helix</keyword>
<protein>
    <submittedName>
        <fullName evidence="2">Uncharacterized protein</fullName>
    </submittedName>
</protein>
<keyword evidence="1" id="KW-0472">Membrane</keyword>
<keyword evidence="1" id="KW-0812">Transmembrane</keyword>
<keyword evidence="3" id="KW-1185">Reference proteome</keyword>
<name>A0ABT8A4P0_9PROT</name>
<feature type="transmembrane region" description="Helical" evidence="1">
    <location>
        <begin position="35"/>
        <end position="56"/>
    </location>
</feature>
<reference evidence="3" key="1">
    <citation type="journal article" date="2019" name="Int. J. Syst. Evol. Microbiol.">
        <title>The Global Catalogue of Microorganisms (GCM) 10K type strain sequencing project: providing services to taxonomists for standard genome sequencing and annotation.</title>
        <authorList>
            <consortium name="The Broad Institute Genomics Platform"/>
            <consortium name="The Broad Institute Genome Sequencing Center for Infectious Disease"/>
            <person name="Wu L."/>
            <person name="Ma J."/>
        </authorList>
    </citation>
    <scope>NUCLEOTIDE SEQUENCE [LARGE SCALE GENOMIC DNA]</scope>
    <source>
        <strain evidence="3">CECT 7131</strain>
    </source>
</reference>
<organism evidence="2 3">
    <name type="scientific">Paeniroseomonas aquatica</name>
    <dbReference type="NCBI Taxonomy" id="373043"/>
    <lineage>
        <taxon>Bacteria</taxon>
        <taxon>Pseudomonadati</taxon>
        <taxon>Pseudomonadota</taxon>
        <taxon>Alphaproteobacteria</taxon>
        <taxon>Acetobacterales</taxon>
        <taxon>Acetobacteraceae</taxon>
        <taxon>Paeniroseomonas</taxon>
    </lineage>
</organism>
<dbReference type="EMBL" id="JAUFPN010000108">
    <property type="protein sequence ID" value="MDN3564635.1"/>
    <property type="molecule type" value="Genomic_DNA"/>
</dbReference>
<gene>
    <name evidence="2" type="ORF">QWZ14_09690</name>
</gene>
<evidence type="ECO:0000313" key="2">
    <source>
        <dbReference type="EMBL" id="MDN3564635.1"/>
    </source>
</evidence>
<sequence length="57" mass="5805">MARSSGRVGSLEVTAALLPLRNVAAMGMAELAVLMVRASAILLLLSPVALLALLAFA</sequence>
<evidence type="ECO:0000256" key="1">
    <source>
        <dbReference type="SAM" id="Phobius"/>
    </source>
</evidence>
<dbReference type="Proteomes" id="UP001529369">
    <property type="component" value="Unassembled WGS sequence"/>
</dbReference>
<evidence type="ECO:0000313" key="3">
    <source>
        <dbReference type="Proteomes" id="UP001529369"/>
    </source>
</evidence>
<dbReference type="RefSeq" id="WP_290316440.1">
    <property type="nucleotide sequence ID" value="NZ_JAUFPN010000108.1"/>
</dbReference>